<dbReference type="EMBL" id="JAFEKC020000013">
    <property type="protein sequence ID" value="KAK0511337.1"/>
    <property type="molecule type" value="Genomic_DNA"/>
</dbReference>
<name>A0AA39QY21_9LECA</name>
<feature type="compositionally biased region" description="Polar residues" evidence="1">
    <location>
        <begin position="73"/>
        <end position="92"/>
    </location>
</feature>
<protein>
    <recommendedName>
        <fullName evidence="4">Pentatricopeptide repeat domain-containing protein</fullName>
    </recommendedName>
</protein>
<feature type="region of interest" description="Disordered" evidence="1">
    <location>
        <begin position="68"/>
        <end position="149"/>
    </location>
</feature>
<feature type="compositionally biased region" description="Basic and acidic residues" evidence="1">
    <location>
        <begin position="93"/>
        <end position="112"/>
    </location>
</feature>
<dbReference type="Proteomes" id="UP001166286">
    <property type="component" value="Unassembled WGS sequence"/>
</dbReference>
<organism evidence="2 3">
    <name type="scientific">Cladonia borealis</name>
    <dbReference type="NCBI Taxonomy" id="184061"/>
    <lineage>
        <taxon>Eukaryota</taxon>
        <taxon>Fungi</taxon>
        <taxon>Dikarya</taxon>
        <taxon>Ascomycota</taxon>
        <taxon>Pezizomycotina</taxon>
        <taxon>Lecanoromycetes</taxon>
        <taxon>OSLEUM clade</taxon>
        <taxon>Lecanoromycetidae</taxon>
        <taxon>Lecanorales</taxon>
        <taxon>Lecanorineae</taxon>
        <taxon>Cladoniaceae</taxon>
        <taxon>Cladonia</taxon>
    </lineage>
</organism>
<keyword evidence="3" id="KW-1185">Reference proteome</keyword>
<feature type="compositionally biased region" description="Basic and acidic residues" evidence="1">
    <location>
        <begin position="124"/>
        <end position="135"/>
    </location>
</feature>
<reference evidence="2" key="1">
    <citation type="submission" date="2023-03" db="EMBL/GenBank/DDBJ databases">
        <title>Complete genome of Cladonia borealis.</title>
        <authorList>
            <person name="Park H."/>
        </authorList>
    </citation>
    <scope>NUCLEOTIDE SEQUENCE</scope>
    <source>
        <strain evidence="2">ANT050790</strain>
    </source>
</reference>
<comment type="caution">
    <text evidence="2">The sequence shown here is derived from an EMBL/GenBank/DDBJ whole genome shotgun (WGS) entry which is preliminary data.</text>
</comment>
<sequence>MRPALQRLLDNPASISVLRKVLYLNSCGLCQHYSHQTSNEKRGKTEDPNGNNHEVYVCSSIFRRETQEHNEGTRNWVTQSYSVNRESGSGPRSTEKRNGLLSEKRGSLRAEDLTENALESCEGSVDKDRRDDSPKAQDSTAQFQHGRDQGLMKRREWREYLSTFEQFQKESEFKTSAVDSPRLIDNGSYSEDWLLWLELIRFRRRHAGIQGIQAIYLEIFSREKHIPTTCDTGKELWDLLFQAGHQDPEFLKKVIDYATRLKRSTGNAAPRVYGSVVEHALKADPRSALEWHRLLKQEFAPSIEDYKKLLGLSASWGSIIHLRALYNDYPLFGLYATAIPELSRMQMYEEAIEWHSLLSDHKDLPLDFDDLKPLLAYFVQAGNSGRVEKMIDDLVQARSPVIDQATKYVRKNQTISRELMSRQLGEVHGVAPKQLSDSFCARLFATRLFVVKTVINGLQMMAVDSIGPLSLREIALRDECFPPAILRHLDDLKNAGILLDGSLFAYLLQKLAREDNNVLLKSLVESDLHPDALDDTNLQEKLLAQYYAAEDQLQVERTLAVLTARGSSQQDRARMWWNAVLRSHVTLRKLDVVKSILNTMQQAGISVTSRSSRHLRVHWLTRRQKGQRAERTQELSIIIRATKNTLESGGFVPISAWKEIMRRLGMAGRLVEFENLALWLADYYASPAGQQSLPPDAPLQSARYQEWINTRALFKNKNPSKYLNVLFTTDAQQAIVVWGFQQEVKMNPDPHRVLKSFRRLVLGYRVPYPPTWAWGLVLLKKLQERGVPIQQATVSRICRHRLTALFGPGNSSRPINRRTKWSNDMRARAIARYRPIFYVRKMEDIWGRDLFRHQIQETEDFRHRKFKRSRYWWDKVWHNYYGPYRKGLPRVIRRRLDRRKTRAAPIPGGRSRAYTIEK</sequence>
<evidence type="ECO:0000313" key="2">
    <source>
        <dbReference type="EMBL" id="KAK0511337.1"/>
    </source>
</evidence>
<accession>A0AA39QY21</accession>
<evidence type="ECO:0000256" key="1">
    <source>
        <dbReference type="SAM" id="MobiDB-lite"/>
    </source>
</evidence>
<evidence type="ECO:0000313" key="3">
    <source>
        <dbReference type="Proteomes" id="UP001166286"/>
    </source>
</evidence>
<gene>
    <name evidence="2" type="ORF">JMJ35_005910</name>
</gene>
<dbReference type="AlphaFoldDB" id="A0AA39QY21"/>
<evidence type="ECO:0008006" key="4">
    <source>
        <dbReference type="Google" id="ProtNLM"/>
    </source>
</evidence>
<proteinExistence type="predicted"/>